<reference evidence="1 2" key="1">
    <citation type="journal article" date="2022" name="Genome Biol. Evol.">
        <title>The Spruce Budworm Genome: Reconstructing the Evolutionary History of Antifreeze Proteins.</title>
        <authorList>
            <person name="Beliveau C."/>
            <person name="Gagne P."/>
            <person name="Picq S."/>
            <person name="Vernygora O."/>
            <person name="Keeling C.I."/>
            <person name="Pinkney K."/>
            <person name="Doucet D."/>
            <person name="Wen F."/>
            <person name="Johnston J.S."/>
            <person name="Maaroufi H."/>
            <person name="Boyle B."/>
            <person name="Laroche J."/>
            <person name="Dewar K."/>
            <person name="Juretic N."/>
            <person name="Blackburn G."/>
            <person name="Nisole A."/>
            <person name="Brunet B."/>
            <person name="Brandao M."/>
            <person name="Lumley L."/>
            <person name="Duan J."/>
            <person name="Quan G."/>
            <person name="Lucarotti C.J."/>
            <person name="Roe A.D."/>
            <person name="Sperling F.A.H."/>
            <person name="Levesque R.C."/>
            <person name="Cusson M."/>
        </authorList>
    </citation>
    <scope>NUCLEOTIDE SEQUENCE [LARGE SCALE GENOMIC DNA]</scope>
    <source>
        <strain evidence="1">Glfc:IPQL:Cfum</strain>
    </source>
</reference>
<dbReference type="Proteomes" id="UP001064048">
    <property type="component" value="Chromosome 6"/>
</dbReference>
<evidence type="ECO:0000313" key="1">
    <source>
        <dbReference type="EMBL" id="KAI8435674.1"/>
    </source>
</evidence>
<organism evidence="1 2">
    <name type="scientific">Choristoneura fumiferana</name>
    <name type="common">Spruce budworm moth</name>
    <name type="synonym">Archips fumiferana</name>
    <dbReference type="NCBI Taxonomy" id="7141"/>
    <lineage>
        <taxon>Eukaryota</taxon>
        <taxon>Metazoa</taxon>
        <taxon>Ecdysozoa</taxon>
        <taxon>Arthropoda</taxon>
        <taxon>Hexapoda</taxon>
        <taxon>Insecta</taxon>
        <taxon>Pterygota</taxon>
        <taxon>Neoptera</taxon>
        <taxon>Endopterygota</taxon>
        <taxon>Lepidoptera</taxon>
        <taxon>Glossata</taxon>
        <taxon>Ditrysia</taxon>
        <taxon>Tortricoidea</taxon>
        <taxon>Tortricidae</taxon>
        <taxon>Tortricinae</taxon>
        <taxon>Choristoneura</taxon>
    </lineage>
</organism>
<proteinExistence type="predicted"/>
<accession>A0ACC0KGS9</accession>
<protein>
    <submittedName>
        <fullName evidence="1">Uncharacterized protein</fullName>
    </submittedName>
</protein>
<sequence>MLKTNHSQLILIFQKELPDEAIHLLFSANRWEKMQELVKKLESGTSVVVDRYCYSGVAFSAAKGLPEPDKVFFLTMPLESILQRNGFGQERYEVLTLQKKVSEMYNQLKDDQWAVLDARR</sequence>
<dbReference type="EMBL" id="CM046106">
    <property type="protein sequence ID" value="KAI8435674.1"/>
    <property type="molecule type" value="Genomic_DNA"/>
</dbReference>
<keyword evidence="2" id="KW-1185">Reference proteome</keyword>
<evidence type="ECO:0000313" key="2">
    <source>
        <dbReference type="Proteomes" id="UP001064048"/>
    </source>
</evidence>
<comment type="caution">
    <text evidence="1">The sequence shown here is derived from an EMBL/GenBank/DDBJ whole genome shotgun (WGS) entry which is preliminary data.</text>
</comment>
<name>A0ACC0KGS9_CHOFU</name>
<gene>
    <name evidence="1" type="ORF">MSG28_003934</name>
</gene>